<dbReference type="SUPFAM" id="SSF54523">
    <property type="entry name" value="Pili subunits"/>
    <property type="match status" value="1"/>
</dbReference>
<dbReference type="EMBL" id="UAWO01000002">
    <property type="protein sequence ID" value="SQC06260.1"/>
    <property type="molecule type" value="Genomic_DNA"/>
</dbReference>
<keyword evidence="1" id="KW-0812">Transmembrane</keyword>
<gene>
    <name evidence="2" type="ORF">NCTC8081_00331</name>
</gene>
<dbReference type="InterPro" id="IPR012902">
    <property type="entry name" value="N_methyl_site"/>
</dbReference>
<dbReference type="InterPro" id="IPR045584">
    <property type="entry name" value="Pilin-like"/>
</dbReference>
<protein>
    <submittedName>
        <fullName evidence="2">Prepilin peptidase-dependent</fullName>
    </submittedName>
</protein>
<evidence type="ECO:0000313" key="3">
    <source>
        <dbReference type="Proteomes" id="UP000250234"/>
    </source>
</evidence>
<sequence>MKNLKFKRRGLSLIELVVALSLIAIILMIVGPFFISNYVTLDKTSNQIDFQREAKAIMNYFTDSAMEASNIESLTNVKNEVLSNNNYTESLKKNSLKSNEGYLKLTFNNSKNKNEHTTFILKDRSLYMKKNDSEEFKIGDLVSSIELTSLTEESTQDKEEINNFKNANAIKIEITFDTKKNTPYKVSNILTFRNKN</sequence>
<name>A0A2X3E6V8_CLOPF</name>
<reference evidence="2 3" key="1">
    <citation type="submission" date="2018-06" db="EMBL/GenBank/DDBJ databases">
        <authorList>
            <consortium name="Pathogen Informatics"/>
            <person name="Doyle S."/>
        </authorList>
    </citation>
    <scope>NUCLEOTIDE SEQUENCE [LARGE SCALE GENOMIC DNA]</scope>
    <source>
        <strain evidence="2 3">NCTC8081</strain>
    </source>
</reference>
<evidence type="ECO:0000313" key="2">
    <source>
        <dbReference type="EMBL" id="SQC06260.1"/>
    </source>
</evidence>
<dbReference type="NCBIfam" id="TIGR02532">
    <property type="entry name" value="IV_pilin_GFxxxE"/>
    <property type="match status" value="1"/>
</dbReference>
<keyword evidence="1" id="KW-0472">Membrane</keyword>
<organism evidence="2 3">
    <name type="scientific">Clostridium perfringens</name>
    <dbReference type="NCBI Taxonomy" id="1502"/>
    <lineage>
        <taxon>Bacteria</taxon>
        <taxon>Bacillati</taxon>
        <taxon>Bacillota</taxon>
        <taxon>Clostridia</taxon>
        <taxon>Eubacteriales</taxon>
        <taxon>Clostridiaceae</taxon>
        <taxon>Clostridium</taxon>
    </lineage>
</organism>
<dbReference type="Gene3D" id="3.30.700.10">
    <property type="entry name" value="Glycoprotein, Type 4 Pilin"/>
    <property type="match status" value="1"/>
</dbReference>
<dbReference type="AlphaFoldDB" id="A0A2X3E6V8"/>
<dbReference type="PROSITE" id="PS00409">
    <property type="entry name" value="PROKAR_NTER_METHYL"/>
    <property type="match status" value="1"/>
</dbReference>
<keyword evidence="1" id="KW-1133">Transmembrane helix</keyword>
<dbReference type="Proteomes" id="UP000250234">
    <property type="component" value="Unassembled WGS sequence"/>
</dbReference>
<proteinExistence type="predicted"/>
<evidence type="ECO:0000256" key="1">
    <source>
        <dbReference type="SAM" id="Phobius"/>
    </source>
</evidence>
<accession>A0A2X3E6V8</accession>
<feature type="transmembrane region" description="Helical" evidence="1">
    <location>
        <begin position="12"/>
        <end position="35"/>
    </location>
</feature>
<dbReference type="RefSeq" id="WP_111945141.1">
    <property type="nucleotide sequence ID" value="NZ_CATNYA010000003.1"/>
</dbReference>
<dbReference type="Pfam" id="PF07963">
    <property type="entry name" value="N_methyl"/>
    <property type="match status" value="1"/>
</dbReference>